<dbReference type="Pfam" id="PF20684">
    <property type="entry name" value="Fung_rhodopsin"/>
    <property type="match status" value="1"/>
</dbReference>
<feature type="transmembrane region" description="Helical" evidence="7">
    <location>
        <begin position="159"/>
        <end position="180"/>
    </location>
</feature>
<feature type="compositionally biased region" description="Gly residues" evidence="6">
    <location>
        <begin position="408"/>
        <end position="422"/>
    </location>
</feature>
<dbReference type="AlphaFoldDB" id="A0A0F2MBW9"/>
<dbReference type="VEuPathDB" id="FungiDB:SPSK_01575"/>
<evidence type="ECO:0000256" key="2">
    <source>
        <dbReference type="ARBA" id="ARBA00022692"/>
    </source>
</evidence>
<reference evidence="9 10" key="2">
    <citation type="journal article" date="2015" name="Eukaryot. Cell">
        <title>Asexual propagation of a virulent clone complex in a human and feline outbreak of sporotrichosis.</title>
        <authorList>
            <person name="Teixeira Mde M."/>
            <person name="Rodrigues A.M."/>
            <person name="Tsui C.K."/>
            <person name="de Almeida L.G."/>
            <person name="Van Diepeningen A.D."/>
            <person name="van den Ende B.G."/>
            <person name="Fernandes G.F."/>
            <person name="Kano R."/>
            <person name="Hamelin R.C."/>
            <person name="Lopes-Bezerra L.M."/>
            <person name="Vasconcelos A.T."/>
            <person name="de Hoog S."/>
            <person name="de Camargo Z.P."/>
            <person name="Felipe M.S."/>
        </authorList>
    </citation>
    <scope>NUCLEOTIDE SEQUENCE [LARGE SCALE GENOMIC DNA]</scope>
    <source>
        <strain evidence="9 10">1099-18</strain>
    </source>
</reference>
<evidence type="ECO:0000259" key="8">
    <source>
        <dbReference type="Pfam" id="PF20684"/>
    </source>
</evidence>
<feature type="transmembrane region" description="Helical" evidence="7">
    <location>
        <begin position="96"/>
        <end position="116"/>
    </location>
</feature>
<name>A0A0F2MBW9_SPOSC</name>
<reference evidence="9 10" key="1">
    <citation type="journal article" date="2014" name="BMC Genomics">
        <title>Comparative genomics of the major fungal agents of human and animal Sporotrichosis: Sporothrix schenckii and Sporothrix brasiliensis.</title>
        <authorList>
            <person name="Teixeira M.M."/>
            <person name="de Almeida L.G."/>
            <person name="Kubitschek-Barreira P."/>
            <person name="Alves F.L."/>
            <person name="Kioshima E.S."/>
            <person name="Abadio A.K."/>
            <person name="Fernandes L."/>
            <person name="Derengowski L.S."/>
            <person name="Ferreira K.S."/>
            <person name="Souza R.C."/>
            <person name="Ruiz J.C."/>
            <person name="de Andrade N.C."/>
            <person name="Paes H.C."/>
            <person name="Nicola A.M."/>
            <person name="Albuquerque P."/>
            <person name="Gerber A.L."/>
            <person name="Martins V.P."/>
            <person name="Peconick L.D."/>
            <person name="Neto A.V."/>
            <person name="Chaucanez C.B."/>
            <person name="Silva P.A."/>
            <person name="Cunha O.L."/>
            <person name="de Oliveira F.F."/>
            <person name="dos Santos T.C."/>
            <person name="Barros A.L."/>
            <person name="Soares M.A."/>
            <person name="de Oliveira L.M."/>
            <person name="Marini M.M."/>
            <person name="Villalobos-Duno H."/>
            <person name="Cunha M.M."/>
            <person name="de Hoog S."/>
            <person name="da Silveira J.F."/>
            <person name="Henrissat B."/>
            <person name="Nino-Vega G.A."/>
            <person name="Cisalpino P.S."/>
            <person name="Mora-Montes H.M."/>
            <person name="Almeida S.R."/>
            <person name="Stajich J.E."/>
            <person name="Lopes-Bezerra L.M."/>
            <person name="Vasconcelos A.T."/>
            <person name="Felipe M.S."/>
        </authorList>
    </citation>
    <scope>NUCLEOTIDE SEQUENCE [LARGE SCALE GENOMIC DNA]</scope>
    <source>
        <strain evidence="9 10">1099-18</strain>
    </source>
</reference>
<dbReference type="OrthoDB" id="5398233at2759"/>
<dbReference type="GO" id="GO:0016020">
    <property type="term" value="C:membrane"/>
    <property type="evidence" value="ECO:0007669"/>
    <property type="project" value="UniProtKB-SubCell"/>
</dbReference>
<protein>
    <submittedName>
        <fullName evidence="9">Pth11-like integral membrane protein</fullName>
    </submittedName>
</protein>
<evidence type="ECO:0000256" key="5">
    <source>
        <dbReference type="ARBA" id="ARBA00038359"/>
    </source>
</evidence>
<evidence type="ECO:0000256" key="7">
    <source>
        <dbReference type="SAM" id="Phobius"/>
    </source>
</evidence>
<comment type="similarity">
    <text evidence="5">Belongs to the SAT4 family.</text>
</comment>
<feature type="transmembrane region" description="Helical" evidence="7">
    <location>
        <begin position="284"/>
        <end position="301"/>
    </location>
</feature>
<keyword evidence="2 7" id="KW-0812">Transmembrane</keyword>
<comment type="subcellular location">
    <subcellularLocation>
        <location evidence="1">Membrane</location>
        <topology evidence="1">Multi-pass membrane protein</topology>
    </subcellularLocation>
</comment>
<evidence type="ECO:0000256" key="1">
    <source>
        <dbReference type="ARBA" id="ARBA00004141"/>
    </source>
</evidence>
<feature type="domain" description="Rhodopsin" evidence="8">
    <location>
        <begin position="131"/>
        <end position="270"/>
    </location>
</feature>
<dbReference type="PANTHER" id="PTHR33048">
    <property type="entry name" value="PTH11-LIKE INTEGRAL MEMBRANE PROTEIN (AFU_ORTHOLOGUE AFUA_5G11245)"/>
    <property type="match status" value="1"/>
</dbReference>
<accession>A0A0F2MBW9</accession>
<feature type="transmembrane region" description="Helical" evidence="7">
    <location>
        <begin position="245"/>
        <end position="264"/>
    </location>
</feature>
<comment type="caution">
    <text evidence="9">The sequence shown here is derived from an EMBL/GenBank/DDBJ whole genome shotgun (WGS) entry which is preliminary data.</text>
</comment>
<dbReference type="EMBL" id="AXCR01000005">
    <property type="protein sequence ID" value="KJR87132.1"/>
    <property type="molecule type" value="Genomic_DNA"/>
</dbReference>
<evidence type="ECO:0000256" key="6">
    <source>
        <dbReference type="SAM" id="MobiDB-lite"/>
    </source>
</evidence>
<feature type="region of interest" description="Disordered" evidence="6">
    <location>
        <begin position="391"/>
        <end position="632"/>
    </location>
</feature>
<dbReference type="KEGG" id="ssck:SPSK_01575"/>
<keyword evidence="4 7" id="KW-0472">Membrane</keyword>
<sequence>MGLYSDPPPMMAFAEVKPTLLVCWWSTVFCLTIILLRIAGRFIRSERLFIEDRVVSLAIIPLFIRMGCVHVILIYGTNNVALDSFELSEVNLHRRAVGSGLVLASRVFHAATYVYVPPMQAASYAARLHAYANTPSLWIFKIAILEFFKRISDALSERFSQVALIAIRCFLVVTFIAVVVSDLSECHPFVHYWQVAPDPGGQCRQGFAQLLTMSVCNVFTDLLLVLFPVPFIFFSHQSVKRKVQLILLFSLSLGVVGITIYRATRVIQAHGNQQLRSLLASVELLFATAAANSLVLGSFVRDRGVKKNKFRAGSVVDSMERSSVVRSRRPTANRHWGSDEDLVRDLGLGVQPELRDAPDSFIGDDIMFGSPGGRAVRPAPILKVDGSAVDPLHQAHDNSGEGSSHSGGDSGVGHGNGHGAAGDFGSWQFPENRRRSAATSSAQSAQSGLSGLSGQSDDDTLLARDPLSPASRNNSTFTPRKVAFFDAGNLLGGDGGSGDNESEPDTPRTSTAGGVRSPTSIGGGVMRSSTDSMPPSPAHTASGRGFRRGSTALLQDLGGLLGPPTSRNRQRSDVHSPTLQTLPQGTPMQMPPSPLSSSQSPTQSGHATPSNLDNLTLMDPGGLLSPGTHRRV</sequence>
<dbReference type="InterPro" id="IPR052337">
    <property type="entry name" value="SAT4-like"/>
</dbReference>
<feature type="compositionally biased region" description="Polar residues" evidence="6">
    <location>
        <begin position="575"/>
        <end position="584"/>
    </location>
</feature>
<feature type="compositionally biased region" description="Polar residues" evidence="6">
    <location>
        <begin position="605"/>
        <end position="614"/>
    </location>
</feature>
<feature type="transmembrane region" description="Helical" evidence="7">
    <location>
        <begin position="207"/>
        <end position="233"/>
    </location>
</feature>
<dbReference type="RefSeq" id="XP_016589808.1">
    <property type="nucleotide sequence ID" value="XM_016728484.1"/>
</dbReference>
<dbReference type="PANTHER" id="PTHR33048:SF19">
    <property type="entry name" value="MEMBRANE PROTEIN PTH11-LIKE, PUTATIVE (AFU_ORTHOLOGUE AFUA_1G14080)-RELATED"/>
    <property type="match status" value="1"/>
</dbReference>
<evidence type="ECO:0000256" key="4">
    <source>
        <dbReference type="ARBA" id="ARBA00023136"/>
    </source>
</evidence>
<proteinExistence type="inferred from homology"/>
<dbReference type="InterPro" id="IPR049326">
    <property type="entry name" value="Rhodopsin_dom_fungi"/>
</dbReference>
<feature type="transmembrane region" description="Helical" evidence="7">
    <location>
        <begin position="54"/>
        <end position="76"/>
    </location>
</feature>
<feature type="compositionally biased region" description="Low complexity" evidence="6">
    <location>
        <begin position="437"/>
        <end position="455"/>
    </location>
</feature>
<feature type="compositionally biased region" description="Low complexity" evidence="6">
    <location>
        <begin position="595"/>
        <end position="604"/>
    </location>
</feature>
<dbReference type="GeneID" id="27663761"/>
<organism evidence="9 10">
    <name type="scientific">Sporothrix schenckii 1099-18</name>
    <dbReference type="NCBI Taxonomy" id="1397361"/>
    <lineage>
        <taxon>Eukaryota</taxon>
        <taxon>Fungi</taxon>
        <taxon>Dikarya</taxon>
        <taxon>Ascomycota</taxon>
        <taxon>Pezizomycotina</taxon>
        <taxon>Sordariomycetes</taxon>
        <taxon>Sordariomycetidae</taxon>
        <taxon>Ophiostomatales</taxon>
        <taxon>Ophiostomataceae</taxon>
        <taxon>Sporothrix</taxon>
    </lineage>
</organism>
<dbReference type="Proteomes" id="UP000033710">
    <property type="component" value="Unassembled WGS sequence"/>
</dbReference>
<evidence type="ECO:0000313" key="10">
    <source>
        <dbReference type="Proteomes" id="UP000033710"/>
    </source>
</evidence>
<feature type="transmembrane region" description="Helical" evidence="7">
    <location>
        <begin position="20"/>
        <end position="42"/>
    </location>
</feature>
<gene>
    <name evidence="9" type="ORF">SPSK_01575</name>
</gene>
<keyword evidence="3 7" id="KW-1133">Transmembrane helix</keyword>
<evidence type="ECO:0000313" key="9">
    <source>
        <dbReference type="EMBL" id="KJR87132.1"/>
    </source>
</evidence>
<feature type="compositionally biased region" description="Polar residues" evidence="6">
    <location>
        <begin position="507"/>
        <end position="520"/>
    </location>
</feature>
<evidence type="ECO:0000256" key="3">
    <source>
        <dbReference type="ARBA" id="ARBA00022989"/>
    </source>
</evidence>